<dbReference type="InterPro" id="IPR056599">
    <property type="entry name" value="AAA_lid_fung"/>
</dbReference>
<dbReference type="Proteomes" id="UP001430584">
    <property type="component" value="Unassembled WGS sequence"/>
</dbReference>
<protein>
    <recommendedName>
        <fullName evidence="5">ATPase AAA-type core domain-containing protein</fullName>
    </recommendedName>
</protein>
<organism evidence="3 4">
    <name type="scientific">Diplodia seriata</name>
    <dbReference type="NCBI Taxonomy" id="420778"/>
    <lineage>
        <taxon>Eukaryota</taxon>
        <taxon>Fungi</taxon>
        <taxon>Dikarya</taxon>
        <taxon>Ascomycota</taxon>
        <taxon>Pezizomycotina</taxon>
        <taxon>Dothideomycetes</taxon>
        <taxon>Dothideomycetes incertae sedis</taxon>
        <taxon>Botryosphaeriales</taxon>
        <taxon>Botryosphaeriaceae</taxon>
        <taxon>Diplodia</taxon>
    </lineage>
</organism>
<feature type="domain" description="AAA+ ATPase lid" evidence="2">
    <location>
        <begin position="561"/>
        <end position="661"/>
    </location>
</feature>
<evidence type="ECO:0000259" key="1">
    <source>
        <dbReference type="Pfam" id="PF00004"/>
    </source>
</evidence>
<dbReference type="RefSeq" id="XP_066633991.1">
    <property type="nucleotide sequence ID" value="XM_066776110.1"/>
</dbReference>
<dbReference type="Pfam" id="PF23232">
    <property type="entry name" value="AAA_lid_13"/>
    <property type="match status" value="1"/>
</dbReference>
<evidence type="ECO:0000259" key="2">
    <source>
        <dbReference type="Pfam" id="PF23232"/>
    </source>
</evidence>
<evidence type="ECO:0008006" key="5">
    <source>
        <dbReference type="Google" id="ProtNLM"/>
    </source>
</evidence>
<dbReference type="PANTHER" id="PTHR46411">
    <property type="entry name" value="FAMILY ATPASE, PUTATIVE-RELATED"/>
    <property type="match status" value="1"/>
</dbReference>
<dbReference type="EMBL" id="JAJVCZ030000004">
    <property type="protein sequence ID" value="KAL0260962.1"/>
    <property type="molecule type" value="Genomic_DNA"/>
</dbReference>
<sequence>MLKDALLYSRRSCNPESADIPVATSNQEPTISSPEIIHEVRYLNDASREDVYALPLPRPLADIETPPGTQPPVMKVVDVRLTWLTAGSPELGLGRSGAETQIDSAGRMRELPNIAEKRGEENDAVSKDKDERGKLETIRLPPFGDNSFPYLDILSPAIREALRAVVDYYPEHNFDSKNLRIYWPYPLLVHYDEALERYQKRFENLECTTATCSSQHAHRHISILRDFVRQKTGDSIQEERKRHERGYVTFEMLWLLFQPGEDVLYDKNLLGEPQPYVVKRLDWDGEGGSLVMVDPIQYFSDMQKERCILNAAFEVSNTKVESDCCNECQKIVHEEKRPFRFPGYSKINPLTVKGLTEHQYFLCDRRVEAFVFKHREWRNLDISGIKPAQYDKKILDTLVLEPHVKNMIQSLTAKYLKGLRAEEAEGRSLGEQGKALGVEKLDESAWSADFVKGKGEGLIFLLHGKPGVGKTYTADPSLIETTLMRWFKLARNWNAIMLIDEADIYMEHRKVQDLVRNNLVAAFLRAMEYYKGILFLTTNRVGTFDEAFISRINITIYYRSFSHKQRTEVWETFFNKLEREREETMRIHLQTRDYIEESPELRQLQWNGREIRNAFQIAVALAETEGEKDARGRIIIKPDHIRSTVDMSKAFKGYMKQLYKKDEDSMAAARLNRIEIGTGEEDSDPLAYR</sequence>
<dbReference type="SUPFAM" id="SSF52540">
    <property type="entry name" value="P-loop containing nucleoside triphosphate hydrolases"/>
    <property type="match status" value="1"/>
</dbReference>
<comment type="caution">
    <text evidence="3">The sequence shown here is derived from an EMBL/GenBank/DDBJ whole genome shotgun (WGS) entry which is preliminary data.</text>
</comment>
<reference evidence="3 4" key="1">
    <citation type="submission" date="2024-02" db="EMBL/GenBank/DDBJ databases">
        <title>De novo assembly and annotation of 12 fungi associated with fruit tree decline syndrome in Ontario, Canada.</title>
        <authorList>
            <person name="Sulman M."/>
            <person name="Ellouze W."/>
            <person name="Ilyukhin E."/>
        </authorList>
    </citation>
    <scope>NUCLEOTIDE SEQUENCE [LARGE SCALE GENOMIC DNA]</scope>
    <source>
        <strain evidence="3 4">FDS-637</strain>
    </source>
</reference>
<dbReference type="InterPro" id="IPR027417">
    <property type="entry name" value="P-loop_NTPase"/>
</dbReference>
<dbReference type="InterPro" id="IPR003959">
    <property type="entry name" value="ATPase_AAA_core"/>
</dbReference>
<dbReference type="Gene3D" id="3.40.50.300">
    <property type="entry name" value="P-loop containing nucleotide triphosphate hydrolases"/>
    <property type="match status" value="1"/>
</dbReference>
<accession>A0ABR3CK14</accession>
<dbReference type="GeneID" id="92008739"/>
<evidence type="ECO:0000313" key="4">
    <source>
        <dbReference type="Proteomes" id="UP001430584"/>
    </source>
</evidence>
<dbReference type="PANTHER" id="PTHR46411:SF4">
    <property type="entry name" value="AAA+ ATPASE DOMAIN-CONTAINING PROTEIN"/>
    <property type="match status" value="1"/>
</dbReference>
<name>A0ABR3CK14_9PEZI</name>
<evidence type="ECO:0000313" key="3">
    <source>
        <dbReference type="EMBL" id="KAL0260962.1"/>
    </source>
</evidence>
<gene>
    <name evidence="3" type="ORF">SLS55_004654</name>
</gene>
<feature type="domain" description="ATPase AAA-type core" evidence="1">
    <location>
        <begin position="486"/>
        <end position="557"/>
    </location>
</feature>
<proteinExistence type="predicted"/>
<dbReference type="Pfam" id="PF00004">
    <property type="entry name" value="AAA"/>
    <property type="match status" value="1"/>
</dbReference>
<keyword evidence="4" id="KW-1185">Reference proteome</keyword>